<gene>
    <name evidence="2" type="ORF">H4R20_002536</name>
</gene>
<sequence length="498" mass="54969">MSDPSSLEKFVRSIRHQVLELDGVDRISAFVYLFFYYFYANNNGSEVDFMPTQLLKDSFFEALCEFPYLAGVLQQTDDGSLKVVVDMDNLNLPEFKETHCDTHFDDVEASGFSLSVLPKDAATTGVFLINDVKNPAKLASIHIIRFRENSGVMVYASISHALMDGAGYCAFMNRWAETCKHMANGSDLTNLPKRIFGNDRSAMHQCIPKQRLPPGSLIEHSFISGGALSRFFAWLSSSTQAKVFALLNKLGKVSHHCYFISHQKLDAIRESAIAAAPDVQRLSRNDVLMALLSIAVANSTNSADDSEQPTGIFQTLKNAISLALASKPKIFESSMPIDIRPRIKELAEIGYCGNASVLQRVQNPIDMLQGPVTPAMIAKVASTIRLATDSVDLQYISDYVKAVNAEPDCFVRGTFYGAAPPAKLVASNHTRLGHYQIDFGWGIPAWANPLEAAAPNLCYVLPAHPSQDGMVVHFMASEETLAQIQKLSFWQDAFKLIH</sequence>
<proteinExistence type="predicted"/>
<comment type="caution">
    <text evidence="2">The sequence shown here is derived from an EMBL/GenBank/DDBJ whole genome shotgun (WGS) entry which is preliminary data.</text>
</comment>
<dbReference type="GO" id="GO:0044550">
    <property type="term" value="P:secondary metabolite biosynthetic process"/>
    <property type="evidence" value="ECO:0007669"/>
    <property type="project" value="TreeGrafter"/>
</dbReference>
<dbReference type="Gene3D" id="3.30.559.10">
    <property type="entry name" value="Chloramphenicol acetyltransferase-like domain"/>
    <property type="match status" value="2"/>
</dbReference>
<evidence type="ECO:0000313" key="3">
    <source>
        <dbReference type="Proteomes" id="UP001140094"/>
    </source>
</evidence>
<protein>
    <submittedName>
        <fullName evidence="2">Uncharacterized protein</fullName>
    </submittedName>
</protein>
<dbReference type="GO" id="GO:0016747">
    <property type="term" value="F:acyltransferase activity, transferring groups other than amino-acyl groups"/>
    <property type="evidence" value="ECO:0007669"/>
    <property type="project" value="TreeGrafter"/>
</dbReference>
<keyword evidence="3" id="KW-1185">Reference proteome</keyword>
<dbReference type="PANTHER" id="PTHR31642">
    <property type="entry name" value="TRICHOTHECENE 3-O-ACETYLTRANSFERASE"/>
    <property type="match status" value="1"/>
</dbReference>
<dbReference type="EMBL" id="JANBUO010000409">
    <property type="protein sequence ID" value="KAJ2804363.1"/>
    <property type="molecule type" value="Genomic_DNA"/>
</dbReference>
<dbReference type="AlphaFoldDB" id="A0A9W8LTV6"/>
<accession>A0A9W8LTV6</accession>
<evidence type="ECO:0000313" key="2">
    <source>
        <dbReference type="EMBL" id="KAJ2804363.1"/>
    </source>
</evidence>
<reference evidence="2" key="1">
    <citation type="submission" date="2022-07" db="EMBL/GenBank/DDBJ databases">
        <title>Phylogenomic reconstructions and comparative analyses of Kickxellomycotina fungi.</title>
        <authorList>
            <person name="Reynolds N.K."/>
            <person name="Stajich J.E."/>
            <person name="Barry K."/>
            <person name="Grigoriev I.V."/>
            <person name="Crous P."/>
            <person name="Smith M.E."/>
        </authorList>
    </citation>
    <scope>NUCLEOTIDE SEQUENCE</scope>
    <source>
        <strain evidence="2">NRRL 1565</strain>
    </source>
</reference>
<evidence type="ECO:0000256" key="1">
    <source>
        <dbReference type="ARBA" id="ARBA00022679"/>
    </source>
</evidence>
<dbReference type="Pfam" id="PF02458">
    <property type="entry name" value="Transferase"/>
    <property type="match status" value="1"/>
</dbReference>
<organism evidence="2 3">
    <name type="scientific">Coemansia guatemalensis</name>
    <dbReference type="NCBI Taxonomy" id="2761395"/>
    <lineage>
        <taxon>Eukaryota</taxon>
        <taxon>Fungi</taxon>
        <taxon>Fungi incertae sedis</taxon>
        <taxon>Zoopagomycota</taxon>
        <taxon>Kickxellomycotina</taxon>
        <taxon>Kickxellomycetes</taxon>
        <taxon>Kickxellales</taxon>
        <taxon>Kickxellaceae</taxon>
        <taxon>Coemansia</taxon>
    </lineage>
</organism>
<dbReference type="Proteomes" id="UP001140094">
    <property type="component" value="Unassembled WGS sequence"/>
</dbReference>
<dbReference type="PANTHER" id="PTHR31642:SF310">
    <property type="entry name" value="FATTY ALCOHOL:CAFFEOYL-COA ACYLTRANSFERASE"/>
    <property type="match status" value="1"/>
</dbReference>
<name>A0A9W8LTV6_9FUNG</name>
<dbReference type="OrthoDB" id="1862401at2759"/>
<keyword evidence="1" id="KW-0808">Transferase</keyword>
<dbReference type="InterPro" id="IPR050317">
    <property type="entry name" value="Plant_Fungal_Acyltransferase"/>
</dbReference>
<dbReference type="InterPro" id="IPR023213">
    <property type="entry name" value="CAT-like_dom_sf"/>
</dbReference>